<name>A0A344TDN3_9BACT</name>
<dbReference type="Proteomes" id="UP000251993">
    <property type="component" value="Chromosome"/>
</dbReference>
<evidence type="ECO:0000256" key="2">
    <source>
        <dbReference type="SAM" id="SignalP"/>
    </source>
</evidence>
<dbReference type="EMBL" id="CP030850">
    <property type="protein sequence ID" value="AXE16754.1"/>
    <property type="molecule type" value="Genomic_DNA"/>
</dbReference>
<keyword evidence="2" id="KW-0732">Signal</keyword>
<dbReference type="OrthoDB" id="954382at2"/>
<dbReference type="KEGG" id="run:DR864_02910"/>
<evidence type="ECO:0000313" key="3">
    <source>
        <dbReference type="EMBL" id="AXE16754.1"/>
    </source>
</evidence>
<gene>
    <name evidence="3" type="ORF">DR864_02910</name>
</gene>
<protein>
    <submittedName>
        <fullName evidence="3">Uncharacterized protein</fullName>
    </submittedName>
</protein>
<dbReference type="AlphaFoldDB" id="A0A344TDN3"/>
<sequence length="138" mass="15525">MKYLVSFRLGGWAVALLLLSSTLCAQTAKENRNNYAKPLPKTDKIKFSVQQQAEPFIFSPHLSYKEQKQIQVAKKKIGGITFVVKPSRTNSNGNSSANYKRQTPNTRAKSPSSEQYTADTTAPFVRYELTDSSKFVNR</sequence>
<feature type="compositionally biased region" description="Polar residues" evidence="1">
    <location>
        <begin position="87"/>
        <end position="120"/>
    </location>
</feature>
<dbReference type="RefSeq" id="WP_114065541.1">
    <property type="nucleotide sequence ID" value="NZ_CP030850.1"/>
</dbReference>
<organism evidence="3 4">
    <name type="scientific">Runella rosea</name>
    <dbReference type="NCBI Taxonomy" id="2259595"/>
    <lineage>
        <taxon>Bacteria</taxon>
        <taxon>Pseudomonadati</taxon>
        <taxon>Bacteroidota</taxon>
        <taxon>Cytophagia</taxon>
        <taxon>Cytophagales</taxon>
        <taxon>Spirosomataceae</taxon>
        <taxon>Runella</taxon>
    </lineage>
</organism>
<proteinExistence type="predicted"/>
<evidence type="ECO:0000313" key="4">
    <source>
        <dbReference type="Proteomes" id="UP000251993"/>
    </source>
</evidence>
<feature type="signal peptide" evidence="2">
    <location>
        <begin position="1"/>
        <end position="25"/>
    </location>
</feature>
<reference evidence="3 4" key="1">
    <citation type="submission" date="2018-07" db="EMBL/GenBank/DDBJ databases">
        <title>Genome sequencing of Runella.</title>
        <authorList>
            <person name="Baek M.-G."/>
            <person name="Yi H."/>
        </authorList>
    </citation>
    <scope>NUCLEOTIDE SEQUENCE [LARGE SCALE GENOMIC DNA]</scope>
    <source>
        <strain evidence="3 4">HYN0085</strain>
    </source>
</reference>
<accession>A0A344TDN3</accession>
<evidence type="ECO:0000256" key="1">
    <source>
        <dbReference type="SAM" id="MobiDB-lite"/>
    </source>
</evidence>
<keyword evidence="4" id="KW-1185">Reference proteome</keyword>
<feature type="chain" id="PRO_5016616282" evidence="2">
    <location>
        <begin position="26"/>
        <end position="138"/>
    </location>
</feature>
<feature type="region of interest" description="Disordered" evidence="1">
    <location>
        <begin position="85"/>
        <end position="120"/>
    </location>
</feature>